<dbReference type="AlphaFoldDB" id="A0A7R6QYH0"/>
<dbReference type="OrthoDB" id="8910679at2"/>
<feature type="compositionally biased region" description="Polar residues" evidence="1">
    <location>
        <begin position="36"/>
        <end position="56"/>
    </location>
</feature>
<evidence type="ECO:0000256" key="1">
    <source>
        <dbReference type="SAM" id="MobiDB-lite"/>
    </source>
</evidence>
<dbReference type="EMBL" id="AP022345">
    <property type="protein sequence ID" value="BBU69767.1"/>
    <property type="molecule type" value="Genomic_DNA"/>
</dbReference>
<evidence type="ECO:0000313" key="2">
    <source>
        <dbReference type="EMBL" id="BBU69767.1"/>
    </source>
</evidence>
<dbReference type="RefSeq" id="WP_162049552.1">
    <property type="nucleotide sequence ID" value="NZ_AP022345.1"/>
</dbReference>
<protein>
    <submittedName>
        <fullName evidence="2">Uncharacterized protein</fullName>
    </submittedName>
</protein>
<accession>A0A7R6QYH0</accession>
<gene>
    <name evidence="2" type="ORF">ICHIAU1_20500</name>
</gene>
<feature type="compositionally biased region" description="Basic and acidic residues" evidence="1">
    <location>
        <begin position="1"/>
        <end position="14"/>
    </location>
</feature>
<organism evidence="2 3">
    <name type="scientific">Fluviibacter phosphoraccumulans</name>
    <dbReference type="NCBI Taxonomy" id="1751046"/>
    <lineage>
        <taxon>Bacteria</taxon>
        <taxon>Pseudomonadati</taxon>
        <taxon>Pseudomonadota</taxon>
        <taxon>Betaproteobacteria</taxon>
        <taxon>Rhodocyclales</taxon>
        <taxon>Fluviibacteraceae</taxon>
        <taxon>Fluviibacter</taxon>
    </lineage>
</organism>
<reference evidence="3" key="1">
    <citation type="submission" date="2020-01" db="EMBL/GenBank/DDBJ databases">
        <title>Phosphoaccumulans saitamaens gen. nov., sp. nov., a polyphosphate accumulating bacterium isolated from surface river water.</title>
        <authorList>
            <person name="Watanabe K."/>
            <person name="Suda W."/>
        </authorList>
    </citation>
    <scope>NUCLEOTIDE SEQUENCE [LARGE SCALE GENOMIC DNA]</scope>
    <source>
        <strain evidence="3">ICHIAU1</strain>
    </source>
</reference>
<proteinExistence type="predicted"/>
<name>A0A7R6QYH0_9RHOO</name>
<sequence>MTIKTRNSDKEVKTANRARKPSADQVAKAKTDDVQETSAVQTPMATPNPAVPNQQPEGVALEGLDRPVTGRGVFAVRTLGNAVAVESAFLEENGNVLRLPAVFPTRQYALEQIDELRNIVNGHFDQLDDLDKAPKAAS</sequence>
<feature type="region of interest" description="Disordered" evidence="1">
    <location>
        <begin position="1"/>
        <end position="57"/>
    </location>
</feature>
<dbReference type="Proteomes" id="UP000463961">
    <property type="component" value="Chromosome"/>
</dbReference>
<evidence type="ECO:0000313" key="3">
    <source>
        <dbReference type="Proteomes" id="UP000463961"/>
    </source>
</evidence>
<keyword evidence="3" id="KW-1185">Reference proteome</keyword>